<feature type="domain" description="PPIase FKBP-type" evidence="8">
    <location>
        <begin position="146"/>
        <end position="232"/>
    </location>
</feature>
<evidence type="ECO:0000256" key="6">
    <source>
        <dbReference type="RuleBase" id="RU003915"/>
    </source>
</evidence>
<gene>
    <name evidence="9" type="ORF">THITH_12605</name>
</gene>
<dbReference type="AlphaFoldDB" id="W0DPM4"/>
<evidence type="ECO:0000256" key="3">
    <source>
        <dbReference type="ARBA" id="ARBA00023110"/>
    </source>
</evidence>
<dbReference type="Gene3D" id="1.10.287.460">
    <property type="entry name" value="Peptidyl-prolyl cis-trans isomerase, FKBP-type, N-terminal domain"/>
    <property type="match status" value="1"/>
</dbReference>
<dbReference type="Proteomes" id="UP000005289">
    <property type="component" value="Chromosome"/>
</dbReference>
<proteinExistence type="inferred from homology"/>
<dbReference type="Gene3D" id="3.10.50.40">
    <property type="match status" value="1"/>
</dbReference>
<keyword evidence="3 5" id="KW-0697">Rotamase</keyword>
<dbReference type="PANTHER" id="PTHR43811">
    <property type="entry name" value="FKBP-TYPE PEPTIDYL-PROLYL CIS-TRANS ISOMERASE FKPA"/>
    <property type="match status" value="1"/>
</dbReference>
<dbReference type="Pfam" id="PF01346">
    <property type="entry name" value="FKBP_N"/>
    <property type="match status" value="1"/>
</dbReference>
<name>W0DPM4_9GAMM</name>
<dbReference type="SUPFAM" id="SSF54534">
    <property type="entry name" value="FKBP-like"/>
    <property type="match status" value="1"/>
</dbReference>
<comment type="catalytic activity">
    <reaction evidence="1 5 6">
        <text>[protein]-peptidylproline (omega=180) = [protein]-peptidylproline (omega=0)</text>
        <dbReference type="Rhea" id="RHEA:16237"/>
        <dbReference type="Rhea" id="RHEA-COMP:10747"/>
        <dbReference type="Rhea" id="RHEA-COMP:10748"/>
        <dbReference type="ChEBI" id="CHEBI:83833"/>
        <dbReference type="ChEBI" id="CHEBI:83834"/>
        <dbReference type="EC" id="5.2.1.8"/>
    </reaction>
</comment>
<dbReference type="InterPro" id="IPR000774">
    <property type="entry name" value="PPIase_FKBP_N"/>
</dbReference>
<dbReference type="InterPro" id="IPR001179">
    <property type="entry name" value="PPIase_FKBP_dom"/>
</dbReference>
<keyword evidence="10" id="KW-1185">Reference proteome</keyword>
<comment type="similarity">
    <text evidence="2 6">Belongs to the FKBP-type PPIase family.</text>
</comment>
<dbReference type="PROSITE" id="PS51257">
    <property type="entry name" value="PROKAR_LIPOPROTEIN"/>
    <property type="match status" value="1"/>
</dbReference>
<evidence type="ECO:0000256" key="5">
    <source>
        <dbReference type="PROSITE-ProRule" id="PRU00277"/>
    </source>
</evidence>
<keyword evidence="4 5" id="KW-0413">Isomerase</keyword>
<dbReference type="EC" id="5.2.1.8" evidence="6"/>
<protein>
    <recommendedName>
        <fullName evidence="6">Peptidyl-prolyl cis-trans isomerase</fullName>
        <ecNumber evidence="6">5.2.1.8</ecNumber>
    </recommendedName>
</protein>
<dbReference type="STRING" id="713585.THITH_12605"/>
<evidence type="ECO:0000259" key="8">
    <source>
        <dbReference type="PROSITE" id="PS50059"/>
    </source>
</evidence>
<keyword evidence="7" id="KW-0732">Signal</keyword>
<accession>W0DPM4</accession>
<feature type="chain" id="PRO_5004787155" description="Peptidyl-prolyl cis-trans isomerase" evidence="7">
    <location>
        <begin position="24"/>
        <end position="233"/>
    </location>
</feature>
<evidence type="ECO:0000313" key="9">
    <source>
        <dbReference type="EMBL" id="AHE98958.1"/>
    </source>
</evidence>
<dbReference type="Pfam" id="PF00254">
    <property type="entry name" value="FKBP_C"/>
    <property type="match status" value="1"/>
</dbReference>
<dbReference type="RefSeq" id="WP_006748417.1">
    <property type="nucleotide sequence ID" value="NZ_CP007029.1"/>
</dbReference>
<dbReference type="EMBL" id="CP007029">
    <property type="protein sequence ID" value="AHE98958.1"/>
    <property type="molecule type" value="Genomic_DNA"/>
</dbReference>
<evidence type="ECO:0000256" key="4">
    <source>
        <dbReference type="ARBA" id="ARBA00023235"/>
    </source>
</evidence>
<dbReference type="GO" id="GO:0006457">
    <property type="term" value="P:protein folding"/>
    <property type="evidence" value="ECO:0007669"/>
    <property type="project" value="InterPro"/>
</dbReference>
<evidence type="ECO:0000256" key="2">
    <source>
        <dbReference type="ARBA" id="ARBA00006577"/>
    </source>
</evidence>
<evidence type="ECO:0000256" key="1">
    <source>
        <dbReference type="ARBA" id="ARBA00000971"/>
    </source>
</evidence>
<dbReference type="FunFam" id="3.10.50.40:FF:000006">
    <property type="entry name" value="Peptidyl-prolyl cis-trans isomerase"/>
    <property type="match status" value="1"/>
</dbReference>
<dbReference type="InterPro" id="IPR046357">
    <property type="entry name" value="PPIase_dom_sf"/>
</dbReference>
<dbReference type="PANTHER" id="PTHR43811:SF23">
    <property type="entry name" value="FKBP-TYPE 22 KDA PEPTIDYL-PROLYL CIS-TRANS ISOMERASE"/>
    <property type="match status" value="1"/>
</dbReference>
<dbReference type="InterPro" id="IPR036944">
    <property type="entry name" value="PPIase_FKBP_N_sf"/>
</dbReference>
<sequence length="233" mass="25049">MKATPRFTAAAAVLILATTACSAGPLETDEEIASYGLGYGFATNLLAQTEGLELDVDALLAGVRAGFEGAESEVSQERLDAAIEVLGERQMAQQRQVEREQAESAREEGRVFLAENAERDGVEVTESGLQYEILSSTDTGRSPSAQDTVRVHYHGTRIDGEVFDSSVERGQPAEFPLGSVIPGWTEGVQLMSEGDRYKFYLPAELAYGDSSPSPAIPPGSTLIFEVELLEVLD</sequence>
<dbReference type="HOGENOM" id="CLU_013615_0_1_6"/>
<dbReference type="KEGG" id="tti:THITH_12605"/>
<dbReference type="PROSITE" id="PS50059">
    <property type="entry name" value="FKBP_PPIASE"/>
    <property type="match status" value="1"/>
</dbReference>
<evidence type="ECO:0000313" key="10">
    <source>
        <dbReference type="Proteomes" id="UP000005289"/>
    </source>
</evidence>
<dbReference type="OrthoDB" id="9814548at2"/>
<reference evidence="9 10" key="1">
    <citation type="submission" date="2013-12" db="EMBL/GenBank/DDBJ databases">
        <authorList>
            <consortium name="DOE Joint Genome Institute"/>
            <person name="Muyzer G."/>
            <person name="Huntemann M."/>
            <person name="Han J."/>
            <person name="Chen A."/>
            <person name="Kyrpides N."/>
            <person name="Mavromatis K."/>
            <person name="Markowitz V."/>
            <person name="Palaniappan K."/>
            <person name="Ivanova N."/>
            <person name="Schaumberg A."/>
            <person name="Pati A."/>
            <person name="Liolios K."/>
            <person name="Nordberg H.P."/>
            <person name="Cantor M.N."/>
            <person name="Hua S.X."/>
            <person name="Woyke T."/>
        </authorList>
    </citation>
    <scope>NUCLEOTIDE SEQUENCE [LARGE SCALE GENOMIC DNA]</scope>
    <source>
        <strain evidence="9 10">ARh 1</strain>
    </source>
</reference>
<organism evidence="9 10">
    <name type="scientific">Thioalkalivibrio paradoxus ARh 1</name>
    <dbReference type="NCBI Taxonomy" id="713585"/>
    <lineage>
        <taxon>Bacteria</taxon>
        <taxon>Pseudomonadati</taxon>
        <taxon>Pseudomonadota</taxon>
        <taxon>Gammaproteobacteria</taxon>
        <taxon>Chromatiales</taxon>
        <taxon>Ectothiorhodospiraceae</taxon>
        <taxon>Thioalkalivibrio</taxon>
    </lineage>
</organism>
<feature type="signal peptide" evidence="7">
    <location>
        <begin position="1"/>
        <end position="23"/>
    </location>
</feature>
<dbReference type="GO" id="GO:0003755">
    <property type="term" value="F:peptidyl-prolyl cis-trans isomerase activity"/>
    <property type="evidence" value="ECO:0007669"/>
    <property type="project" value="UniProtKB-UniRule"/>
</dbReference>
<evidence type="ECO:0000256" key="7">
    <source>
        <dbReference type="SAM" id="SignalP"/>
    </source>
</evidence>